<protein>
    <recommendedName>
        <fullName evidence="1">Putative zinc-finger domain-containing protein</fullName>
    </recommendedName>
</protein>
<feature type="domain" description="Putative zinc-finger" evidence="1">
    <location>
        <begin position="4"/>
        <end position="32"/>
    </location>
</feature>
<comment type="caution">
    <text evidence="2">The sequence shown here is derived from an EMBL/GenBank/DDBJ whole genome shotgun (WGS) entry which is preliminary data.</text>
</comment>
<accession>A0A2G6KEE5</accession>
<proteinExistence type="predicted"/>
<organism evidence="2 3">
    <name type="scientific">candidate division KSB3 bacterium</name>
    <dbReference type="NCBI Taxonomy" id="2044937"/>
    <lineage>
        <taxon>Bacteria</taxon>
        <taxon>candidate division KSB3</taxon>
    </lineage>
</organism>
<dbReference type="EMBL" id="PDSK01000095">
    <property type="protein sequence ID" value="PIE33750.1"/>
    <property type="molecule type" value="Genomic_DNA"/>
</dbReference>
<sequence>MEILISAYLDGETIDEETHTLEQHLRECSHCQSILAEFKDTQELYHNMAELEVPRGFRQRVTQHIDHAPQRTFRWRLPQFNARTTPSLRENAEITYTTFLRFNNLFFRNNHTGTKSTKKKEMFSWCPFFYFAARFLRTAFRRPKARGIISSIFCTNWKVRSFLAFSGTSSRSFSFFLGKMTV</sequence>
<dbReference type="Proteomes" id="UP000230821">
    <property type="component" value="Unassembled WGS sequence"/>
</dbReference>
<dbReference type="Gene3D" id="1.10.10.1320">
    <property type="entry name" value="Anti-sigma factor, zinc-finger domain"/>
    <property type="match status" value="1"/>
</dbReference>
<reference evidence="2 3" key="1">
    <citation type="submission" date="2017-10" db="EMBL/GenBank/DDBJ databases">
        <title>Novel microbial diversity and functional potential in the marine mammal oral microbiome.</title>
        <authorList>
            <person name="Dudek N.K."/>
            <person name="Sun C.L."/>
            <person name="Burstein D."/>
            <person name="Kantor R.S."/>
            <person name="Aliaga Goltsman D.S."/>
            <person name="Bik E.M."/>
            <person name="Thomas B.C."/>
            <person name="Banfield J.F."/>
            <person name="Relman D.A."/>
        </authorList>
    </citation>
    <scope>NUCLEOTIDE SEQUENCE [LARGE SCALE GENOMIC DNA]</scope>
    <source>
        <strain evidence="2">DOLJORAL78_47_16</strain>
    </source>
</reference>
<dbReference type="InterPro" id="IPR041916">
    <property type="entry name" value="Anti_sigma_zinc_sf"/>
</dbReference>
<evidence type="ECO:0000313" key="2">
    <source>
        <dbReference type="EMBL" id="PIE33750.1"/>
    </source>
</evidence>
<name>A0A2G6KEE5_9BACT</name>
<gene>
    <name evidence="2" type="ORF">CSA56_10520</name>
</gene>
<dbReference type="AlphaFoldDB" id="A0A2G6KEE5"/>
<evidence type="ECO:0000259" key="1">
    <source>
        <dbReference type="Pfam" id="PF13490"/>
    </source>
</evidence>
<evidence type="ECO:0000313" key="3">
    <source>
        <dbReference type="Proteomes" id="UP000230821"/>
    </source>
</evidence>
<dbReference type="Pfam" id="PF13490">
    <property type="entry name" value="zf-HC2"/>
    <property type="match status" value="1"/>
</dbReference>
<dbReference type="InterPro" id="IPR027383">
    <property type="entry name" value="Znf_put"/>
</dbReference>